<keyword evidence="4" id="KW-1185">Reference proteome</keyword>
<feature type="signal peptide" evidence="2">
    <location>
        <begin position="1"/>
        <end position="20"/>
    </location>
</feature>
<feature type="chain" id="PRO_5043497703" evidence="2">
    <location>
        <begin position="21"/>
        <end position="127"/>
    </location>
</feature>
<gene>
    <name evidence="3" type="ORF">QE152_g11324</name>
</gene>
<feature type="region of interest" description="Disordered" evidence="1">
    <location>
        <begin position="53"/>
        <end position="76"/>
    </location>
</feature>
<keyword evidence="2" id="KW-0732">Signal</keyword>
<evidence type="ECO:0000313" key="4">
    <source>
        <dbReference type="Proteomes" id="UP001458880"/>
    </source>
</evidence>
<dbReference type="EMBL" id="JASPKY010000109">
    <property type="protein sequence ID" value="KAK9736768.1"/>
    <property type="molecule type" value="Genomic_DNA"/>
</dbReference>
<comment type="caution">
    <text evidence="3">The sequence shown here is derived from an EMBL/GenBank/DDBJ whole genome shotgun (WGS) entry which is preliminary data.</text>
</comment>
<protein>
    <submittedName>
        <fullName evidence="3">Uncharacterized protein</fullName>
    </submittedName>
</protein>
<evidence type="ECO:0000313" key="3">
    <source>
        <dbReference type="EMBL" id="KAK9736768.1"/>
    </source>
</evidence>
<name>A0AAW1LRY9_POPJA</name>
<reference evidence="3 4" key="1">
    <citation type="journal article" date="2024" name="BMC Genomics">
        <title>De novo assembly and annotation of Popillia japonica's genome with initial clues to its potential as an invasive pest.</title>
        <authorList>
            <person name="Cucini C."/>
            <person name="Boschi S."/>
            <person name="Funari R."/>
            <person name="Cardaioli E."/>
            <person name="Iannotti N."/>
            <person name="Marturano G."/>
            <person name="Paoli F."/>
            <person name="Bruttini M."/>
            <person name="Carapelli A."/>
            <person name="Frati F."/>
            <person name="Nardi F."/>
        </authorList>
    </citation>
    <scope>NUCLEOTIDE SEQUENCE [LARGE SCALE GENOMIC DNA]</scope>
    <source>
        <strain evidence="3">DMR45628</strain>
    </source>
</reference>
<dbReference type="AlphaFoldDB" id="A0AAW1LRY9"/>
<evidence type="ECO:0000256" key="2">
    <source>
        <dbReference type="SAM" id="SignalP"/>
    </source>
</evidence>
<organism evidence="3 4">
    <name type="scientific">Popillia japonica</name>
    <name type="common">Japanese beetle</name>
    <dbReference type="NCBI Taxonomy" id="7064"/>
    <lineage>
        <taxon>Eukaryota</taxon>
        <taxon>Metazoa</taxon>
        <taxon>Ecdysozoa</taxon>
        <taxon>Arthropoda</taxon>
        <taxon>Hexapoda</taxon>
        <taxon>Insecta</taxon>
        <taxon>Pterygota</taxon>
        <taxon>Neoptera</taxon>
        <taxon>Endopterygota</taxon>
        <taxon>Coleoptera</taxon>
        <taxon>Polyphaga</taxon>
        <taxon>Scarabaeiformia</taxon>
        <taxon>Scarabaeidae</taxon>
        <taxon>Rutelinae</taxon>
        <taxon>Popillia</taxon>
    </lineage>
</organism>
<sequence>MITPPFLPLWRISLALRCECANLTEPPSAPRTGPDAASVESRCLALRCECANLTEPPSAPRTGPDAASVESSRHSRDAKIDIGVGHPCHNLVLVFLADILVMPKSIQKGMGTLETVLNKARPGLHPE</sequence>
<dbReference type="Proteomes" id="UP001458880">
    <property type="component" value="Unassembled WGS sequence"/>
</dbReference>
<proteinExistence type="predicted"/>
<evidence type="ECO:0000256" key="1">
    <source>
        <dbReference type="SAM" id="MobiDB-lite"/>
    </source>
</evidence>
<accession>A0AAW1LRY9</accession>